<dbReference type="AlphaFoldDB" id="A0A6N9NJW5"/>
<dbReference type="Proteomes" id="UP000470771">
    <property type="component" value="Unassembled WGS sequence"/>
</dbReference>
<organism evidence="2 3">
    <name type="scientific">Acidiluteibacter ferrifornacis</name>
    <dbReference type="NCBI Taxonomy" id="2692424"/>
    <lineage>
        <taxon>Bacteria</taxon>
        <taxon>Pseudomonadati</taxon>
        <taxon>Bacteroidota</taxon>
        <taxon>Flavobacteriia</taxon>
        <taxon>Flavobacteriales</taxon>
        <taxon>Cryomorphaceae</taxon>
        <taxon>Acidiluteibacter</taxon>
    </lineage>
</organism>
<reference evidence="2 3" key="1">
    <citation type="submission" date="2019-12" db="EMBL/GenBank/DDBJ databases">
        <authorList>
            <person name="Zhao J."/>
        </authorList>
    </citation>
    <scope>NUCLEOTIDE SEQUENCE [LARGE SCALE GENOMIC DNA]</scope>
    <source>
        <strain evidence="2 3">S-15</strain>
    </source>
</reference>
<dbReference type="EMBL" id="WWNE01000006">
    <property type="protein sequence ID" value="NBG66149.1"/>
    <property type="molecule type" value="Genomic_DNA"/>
</dbReference>
<keyword evidence="3" id="KW-1185">Reference proteome</keyword>
<proteinExistence type="predicted"/>
<evidence type="ECO:0000313" key="3">
    <source>
        <dbReference type="Proteomes" id="UP000470771"/>
    </source>
</evidence>
<protein>
    <recommendedName>
        <fullName evidence="4">SGNH/GDSL hydrolase family protein</fullName>
    </recommendedName>
</protein>
<evidence type="ECO:0000256" key="1">
    <source>
        <dbReference type="SAM" id="Phobius"/>
    </source>
</evidence>
<sequence length="344" mass="40267">MRKFLFKITYLILFFIIMGAINYALDEQMIFHQENLEKAVEGLQKEDTIYGVSHVHKPYLHFKYAKQLKRPKDVLVIGASDCAQLGENIFKGMDVFSQWAPGSGLFFQLAILNEYDKRGMLPKQVVLALRPYYISNKDPRPLDVIAEPYLEMLEKMNLEQPTLGVTSIKILKDKFQELFSAKYLVYNLKSETHEISKVKTLNERFIMFPDGTVKNNFIPQKEIAENTLQETIEFYSEAINSPKSELILLHHKLIDYLQDKGVVVSFFILPFHPKMMNDKSFKEVNKKWKLYTRELERKYRVKLFGGTDPTDFGLTETDFLDISHVKRGSMWKLFSFFKDQNPLN</sequence>
<keyword evidence="1" id="KW-0812">Transmembrane</keyword>
<keyword evidence="1" id="KW-0472">Membrane</keyword>
<evidence type="ECO:0008006" key="4">
    <source>
        <dbReference type="Google" id="ProtNLM"/>
    </source>
</evidence>
<gene>
    <name evidence="2" type="ORF">GQN54_08455</name>
</gene>
<evidence type="ECO:0000313" key="2">
    <source>
        <dbReference type="EMBL" id="NBG66149.1"/>
    </source>
</evidence>
<keyword evidence="1" id="KW-1133">Transmembrane helix</keyword>
<accession>A0A6N9NJW5</accession>
<comment type="caution">
    <text evidence="2">The sequence shown here is derived from an EMBL/GenBank/DDBJ whole genome shotgun (WGS) entry which is preliminary data.</text>
</comment>
<name>A0A6N9NJW5_9FLAO</name>
<feature type="transmembrane region" description="Helical" evidence="1">
    <location>
        <begin position="7"/>
        <end position="25"/>
    </location>
</feature>
<dbReference type="RefSeq" id="WP_160633091.1">
    <property type="nucleotide sequence ID" value="NZ_WWNE01000006.1"/>
</dbReference>